<dbReference type="InterPro" id="IPR043519">
    <property type="entry name" value="NT_sf"/>
</dbReference>
<reference evidence="2" key="1">
    <citation type="journal article" date="2019" name="Int. J. Syst. Evol. Microbiol.">
        <title>The Global Catalogue of Microorganisms (GCM) 10K type strain sequencing project: providing services to taxonomists for standard genome sequencing and annotation.</title>
        <authorList>
            <consortium name="The Broad Institute Genomics Platform"/>
            <consortium name="The Broad Institute Genome Sequencing Center for Infectious Disease"/>
            <person name="Wu L."/>
            <person name="Ma J."/>
        </authorList>
    </citation>
    <scope>NUCLEOTIDE SEQUENCE [LARGE SCALE GENOMIC DNA]</scope>
    <source>
        <strain evidence="2">CGMCC 4.7682</strain>
    </source>
</reference>
<dbReference type="EMBL" id="JBHRWI010000030">
    <property type="protein sequence ID" value="MFC3513659.1"/>
    <property type="molecule type" value="Genomic_DNA"/>
</dbReference>
<dbReference type="Proteomes" id="UP001595764">
    <property type="component" value="Unassembled WGS sequence"/>
</dbReference>
<comment type="caution">
    <text evidence="1">The sequence shown here is derived from an EMBL/GenBank/DDBJ whole genome shotgun (WGS) entry which is preliminary data.</text>
</comment>
<dbReference type="CDD" id="cd05403">
    <property type="entry name" value="NT_KNTase_like"/>
    <property type="match status" value="1"/>
</dbReference>
<sequence length="236" mass="25822">MDPRSSEPVAAAGELASRLFADARVVVVGGSGLTDRRTPTSDLDLVVITEPRDAPYRHSFRWENWPVEALVHDEQTLRAYCADNLARRWPGIPRLIAEGVLVADRDGLGSRLQAEMRKRLTAGPAAATSGELDAQRYELTDLLDDLTGASDPAEIAFIAARVLTKTAQLALLAGQHWQGSGKWLWRELHDHDPRLAEQLAAAAPDAPRLGAVARTVLDRAGGPLWDSYRVTDPRRP</sequence>
<organism evidence="1 2">
    <name type="scientific">Amycolatopsis halotolerans</name>
    <dbReference type="NCBI Taxonomy" id="330083"/>
    <lineage>
        <taxon>Bacteria</taxon>
        <taxon>Bacillati</taxon>
        <taxon>Actinomycetota</taxon>
        <taxon>Actinomycetes</taxon>
        <taxon>Pseudonocardiales</taxon>
        <taxon>Pseudonocardiaceae</taxon>
        <taxon>Amycolatopsis</taxon>
    </lineage>
</organism>
<dbReference type="SUPFAM" id="SSF81301">
    <property type="entry name" value="Nucleotidyltransferase"/>
    <property type="match status" value="1"/>
</dbReference>
<gene>
    <name evidence="1" type="ORF">ACFORO_26060</name>
</gene>
<proteinExistence type="predicted"/>
<keyword evidence="2" id="KW-1185">Reference proteome</keyword>
<dbReference type="RefSeq" id="WP_377869073.1">
    <property type="nucleotide sequence ID" value="NZ_JBHMAY010000011.1"/>
</dbReference>
<protein>
    <submittedName>
        <fullName evidence="1">Nucleotidyltransferase domain-containing protein</fullName>
    </submittedName>
</protein>
<accession>A0ABV7QNC5</accession>
<evidence type="ECO:0000313" key="2">
    <source>
        <dbReference type="Proteomes" id="UP001595764"/>
    </source>
</evidence>
<name>A0ABV7QNC5_9PSEU</name>
<evidence type="ECO:0000313" key="1">
    <source>
        <dbReference type="EMBL" id="MFC3513659.1"/>
    </source>
</evidence>
<dbReference type="Gene3D" id="3.30.460.10">
    <property type="entry name" value="Beta Polymerase, domain 2"/>
    <property type="match status" value="1"/>
</dbReference>